<dbReference type="Proteomes" id="UP000596660">
    <property type="component" value="Unplaced"/>
</dbReference>
<dbReference type="PANTHER" id="PTHR34959">
    <property type="entry name" value="PROTEIN LAZY 1"/>
    <property type="match status" value="1"/>
</dbReference>
<dbReference type="EnsemblPlants" id="AUR62005649-RA">
    <property type="protein sequence ID" value="AUR62005649-RA:cds"/>
    <property type="gene ID" value="AUR62005649"/>
</dbReference>
<dbReference type="InterPro" id="IPR038928">
    <property type="entry name" value="LAZY1"/>
</dbReference>
<evidence type="ECO:0000313" key="2">
    <source>
        <dbReference type="EnsemblPlants" id="AUR62005649-RA:cds"/>
    </source>
</evidence>
<accession>A0A803L1B1</accession>
<feature type="compositionally biased region" description="Basic and acidic residues" evidence="1">
    <location>
        <begin position="256"/>
        <end position="265"/>
    </location>
</feature>
<dbReference type="PANTHER" id="PTHR34959:SF3">
    <property type="entry name" value="PROTEIN LAZY 1"/>
    <property type="match status" value="1"/>
</dbReference>
<name>A0A803L1B1_CHEQI</name>
<feature type="region of interest" description="Disordered" evidence="1">
    <location>
        <begin position="256"/>
        <end position="281"/>
    </location>
</feature>
<dbReference type="OMA" id="CDKYQKN"/>
<protein>
    <submittedName>
        <fullName evidence="2">Uncharacterized protein</fullName>
    </submittedName>
</protein>
<dbReference type="Gramene" id="AUR62005649-RA">
    <property type="protein sequence ID" value="AUR62005649-RA:cds"/>
    <property type="gene ID" value="AUR62005649"/>
</dbReference>
<evidence type="ECO:0000256" key="1">
    <source>
        <dbReference type="SAM" id="MobiDB-lite"/>
    </source>
</evidence>
<dbReference type="GO" id="GO:0009630">
    <property type="term" value="P:gravitropism"/>
    <property type="evidence" value="ECO:0007669"/>
    <property type="project" value="InterPro"/>
</dbReference>
<evidence type="ECO:0000313" key="3">
    <source>
        <dbReference type="Proteomes" id="UP000596660"/>
    </source>
</evidence>
<proteinExistence type="predicted"/>
<keyword evidence="3" id="KW-1185">Reference proteome</keyword>
<sequence length="487" mass="53926">MESLSLSSSSKLDDNGDEVAGLIPLASKQPDVSKLLSFILDRLHKLLTWMHRKFRQGNGETPKEFPLGQQFLDDPHFYQKQNQGKQRRASFTSVETRNFAEYERKASSADEFPEYFEGFLAIGTFGVADAVIPEPETPTFEVSFDKLAEGEAEVTENELRLINDELERVLASEAKDDGWTDSSGRNSHVSNGRISHASTITLSGKPLEIPESTGGTGSNLMYCPLQEYLLGSAVEVPEKATVPKKENRTSLGELFERHKAEETSDVKNSSASTRGPAESGSAETKLCKILQKFHKKVHPECLISTEKSNKMHKNGIKDMMPSNAGYFKDEHTFPDENNTAFSQKAGQNGYMLSRRSISNPTQYTEDGSDSNGSRECWIKTDADYNSPQQLQGASRAYAVSPSQAEGLAILRAIKEVPRDCSNLVIKSDSIVVIRALKQPSKADDELRSIVKDILLEACTRDFVACIKVDRSNVHKAHFLAVSCRKCG</sequence>
<feature type="compositionally biased region" description="Polar residues" evidence="1">
    <location>
        <begin position="180"/>
        <end position="197"/>
    </location>
</feature>
<dbReference type="GO" id="GO:2000012">
    <property type="term" value="P:regulation of auxin polar transport"/>
    <property type="evidence" value="ECO:0007669"/>
    <property type="project" value="InterPro"/>
</dbReference>
<dbReference type="AlphaFoldDB" id="A0A803L1B1"/>
<reference evidence="2" key="2">
    <citation type="submission" date="2021-03" db="UniProtKB">
        <authorList>
            <consortium name="EnsemblPlants"/>
        </authorList>
    </citation>
    <scope>IDENTIFICATION</scope>
</reference>
<feature type="region of interest" description="Disordered" evidence="1">
    <location>
        <begin position="176"/>
        <end position="197"/>
    </location>
</feature>
<organism evidence="2 3">
    <name type="scientific">Chenopodium quinoa</name>
    <name type="common">Quinoa</name>
    <dbReference type="NCBI Taxonomy" id="63459"/>
    <lineage>
        <taxon>Eukaryota</taxon>
        <taxon>Viridiplantae</taxon>
        <taxon>Streptophyta</taxon>
        <taxon>Embryophyta</taxon>
        <taxon>Tracheophyta</taxon>
        <taxon>Spermatophyta</taxon>
        <taxon>Magnoliopsida</taxon>
        <taxon>eudicotyledons</taxon>
        <taxon>Gunneridae</taxon>
        <taxon>Pentapetalae</taxon>
        <taxon>Caryophyllales</taxon>
        <taxon>Chenopodiaceae</taxon>
        <taxon>Chenopodioideae</taxon>
        <taxon>Atripliceae</taxon>
        <taxon>Chenopodium</taxon>
    </lineage>
</organism>
<reference evidence="2" key="1">
    <citation type="journal article" date="2017" name="Nature">
        <title>The genome of Chenopodium quinoa.</title>
        <authorList>
            <person name="Jarvis D.E."/>
            <person name="Ho Y.S."/>
            <person name="Lightfoot D.J."/>
            <person name="Schmoeckel S.M."/>
            <person name="Li B."/>
            <person name="Borm T.J.A."/>
            <person name="Ohyanagi H."/>
            <person name="Mineta K."/>
            <person name="Michell C.T."/>
            <person name="Saber N."/>
            <person name="Kharbatia N.M."/>
            <person name="Rupper R.R."/>
            <person name="Sharp A.R."/>
            <person name="Dally N."/>
            <person name="Boughton B.A."/>
            <person name="Woo Y.H."/>
            <person name="Gao G."/>
            <person name="Schijlen E.G.W.M."/>
            <person name="Guo X."/>
            <person name="Momin A.A."/>
            <person name="Negrao S."/>
            <person name="Al-Babili S."/>
            <person name="Gehring C."/>
            <person name="Roessner U."/>
            <person name="Jung C."/>
            <person name="Murphy K."/>
            <person name="Arold S.T."/>
            <person name="Gojobori T."/>
            <person name="van der Linden C.G."/>
            <person name="van Loo E.N."/>
            <person name="Jellen E.N."/>
            <person name="Maughan P.J."/>
            <person name="Tester M."/>
        </authorList>
    </citation>
    <scope>NUCLEOTIDE SEQUENCE [LARGE SCALE GENOMIC DNA]</scope>
    <source>
        <strain evidence="2">cv. PI 614886</strain>
    </source>
</reference>